<protein>
    <recommendedName>
        <fullName evidence="2">F5/8 type C domain-containing protein</fullName>
    </recommendedName>
</protein>
<dbReference type="RefSeq" id="WP_119439613.1">
    <property type="nucleotide sequence ID" value="NZ_QWGR01000015.1"/>
</dbReference>
<name>A0A399STZ6_9BACT</name>
<dbReference type="Proteomes" id="UP000265926">
    <property type="component" value="Unassembled WGS sequence"/>
</dbReference>
<dbReference type="EMBL" id="QWGR01000015">
    <property type="protein sequence ID" value="RIJ46339.1"/>
    <property type="molecule type" value="Genomic_DNA"/>
</dbReference>
<evidence type="ECO:0000256" key="1">
    <source>
        <dbReference type="SAM" id="SignalP"/>
    </source>
</evidence>
<dbReference type="AlphaFoldDB" id="A0A399STZ6"/>
<sequence length="527" mass="59830">MSIFKYLFLIFLPFTVFTACNEDPVNGGEEEVSEEPNEENFNYVAEGTYALNVIYFIPNDVSEIAESHRRISEILFDGQAFVNKYMKEYGFGNKTYNMMVDKAKNRVKIIYLNGEHPINYYPYEGGGSKILKEVDAYFEKHPTEKKSLHSLIITPVKDQDNRDVPYYGLGRNCFALDYSGLDVKYLGENSKRGSDASKFIGGILHELGHALNLPHNKQKVSDDSKSDRGTALMGSGNYTYGSTPTFLTEASCAILNNCQVISDYNGAYYEDVSLTLDSVQVAFEAGNIRLFGKIQSDQKVNHVCIYHDPAIDDADYDAVSWVAPILNNNTFEQTMPINELYLRNETPYVLRLQFTFENGNSLSKSFSYYFKNGEPVFEFGDRDYLPRNEWAINDYSSQEEQGEGDTGRAAHLIDNAPLTYWHSQWASGVVAKFPHFISIDMNQTHDVAGFSFLQRNGARKVKDIEIYTSNDNQNWQMQGKFKLSAINTVQHVALSETSGFRYFKVVFLSAHDGDQYASMAEIMCYSE</sequence>
<feature type="chain" id="PRO_5017224782" description="F5/8 type C domain-containing protein" evidence="1">
    <location>
        <begin position="22"/>
        <end position="527"/>
    </location>
</feature>
<keyword evidence="4" id="KW-1185">Reference proteome</keyword>
<dbReference type="SUPFAM" id="SSF49785">
    <property type="entry name" value="Galactose-binding domain-like"/>
    <property type="match status" value="1"/>
</dbReference>
<comment type="caution">
    <text evidence="3">The sequence shown here is derived from an EMBL/GenBank/DDBJ whole genome shotgun (WGS) entry which is preliminary data.</text>
</comment>
<dbReference type="PROSITE" id="PS51257">
    <property type="entry name" value="PROKAR_LIPOPROTEIN"/>
    <property type="match status" value="1"/>
</dbReference>
<dbReference type="PROSITE" id="PS50022">
    <property type="entry name" value="FA58C_3"/>
    <property type="match status" value="1"/>
</dbReference>
<evidence type="ECO:0000313" key="3">
    <source>
        <dbReference type="EMBL" id="RIJ46339.1"/>
    </source>
</evidence>
<accession>A0A399STZ6</accession>
<feature type="signal peptide" evidence="1">
    <location>
        <begin position="1"/>
        <end position="21"/>
    </location>
</feature>
<evidence type="ECO:0000313" key="4">
    <source>
        <dbReference type="Proteomes" id="UP000265926"/>
    </source>
</evidence>
<organism evidence="3 4">
    <name type="scientific">Maribellus luteus</name>
    <dbReference type="NCBI Taxonomy" id="2305463"/>
    <lineage>
        <taxon>Bacteria</taxon>
        <taxon>Pseudomonadati</taxon>
        <taxon>Bacteroidota</taxon>
        <taxon>Bacteroidia</taxon>
        <taxon>Marinilabiliales</taxon>
        <taxon>Prolixibacteraceae</taxon>
        <taxon>Maribellus</taxon>
    </lineage>
</organism>
<dbReference type="InterPro" id="IPR000421">
    <property type="entry name" value="FA58C"/>
</dbReference>
<reference evidence="3 4" key="1">
    <citation type="submission" date="2018-08" db="EMBL/GenBank/DDBJ databases">
        <title>Pallidiluteibacterium maritimus gen. nov., sp. nov., isolated from coastal sediment.</title>
        <authorList>
            <person name="Zhou L.Y."/>
        </authorList>
    </citation>
    <scope>NUCLEOTIDE SEQUENCE [LARGE SCALE GENOMIC DNA]</scope>
    <source>
        <strain evidence="3 4">XSD2</strain>
    </source>
</reference>
<dbReference type="Gene3D" id="2.60.120.260">
    <property type="entry name" value="Galactose-binding domain-like"/>
    <property type="match status" value="1"/>
</dbReference>
<gene>
    <name evidence="3" type="ORF">D1614_19235</name>
</gene>
<dbReference type="InterPro" id="IPR008979">
    <property type="entry name" value="Galactose-bd-like_sf"/>
</dbReference>
<evidence type="ECO:0000259" key="2">
    <source>
        <dbReference type="PROSITE" id="PS50022"/>
    </source>
</evidence>
<proteinExistence type="predicted"/>
<dbReference type="Pfam" id="PF00754">
    <property type="entry name" value="F5_F8_type_C"/>
    <property type="match status" value="1"/>
</dbReference>
<feature type="domain" description="F5/8 type C" evidence="2">
    <location>
        <begin position="372"/>
        <end position="475"/>
    </location>
</feature>
<keyword evidence="1" id="KW-0732">Signal</keyword>
<dbReference type="OrthoDB" id="831253at2"/>